<keyword evidence="1" id="KW-0472">Membrane</keyword>
<feature type="transmembrane region" description="Helical" evidence="1">
    <location>
        <begin position="152"/>
        <end position="178"/>
    </location>
</feature>
<proteinExistence type="predicted"/>
<keyword evidence="1" id="KW-1133">Transmembrane helix</keyword>
<sequence length="187" mass="21080">QWFNYQSFPYFSDFFTTSTGTTTIKVSDLNSGIYNCVRCYFINETTGAISGELCPVYDISIVAYIPPEDLPTYFLPIPNWEEYYAEHSEKFATSTPLFAKMATVFDPIISWVGKTALTFQSFFDPDTAKEKGAEMGNAIPVARGYLENIDDFFGGLPISLILIFYIITALVIFVYRLVKGILTIIIP</sequence>
<protein>
    <submittedName>
        <fullName evidence="2">Uncharacterized protein</fullName>
    </submittedName>
</protein>
<accession>X1MJH2</accession>
<name>X1MJH2_9ZZZZ</name>
<dbReference type="AlphaFoldDB" id="X1MJH2"/>
<organism evidence="2">
    <name type="scientific">marine sediment metagenome</name>
    <dbReference type="NCBI Taxonomy" id="412755"/>
    <lineage>
        <taxon>unclassified sequences</taxon>
        <taxon>metagenomes</taxon>
        <taxon>ecological metagenomes</taxon>
    </lineage>
</organism>
<comment type="caution">
    <text evidence="2">The sequence shown here is derived from an EMBL/GenBank/DDBJ whole genome shotgun (WGS) entry which is preliminary data.</text>
</comment>
<keyword evidence="1" id="KW-0812">Transmembrane</keyword>
<evidence type="ECO:0000256" key="1">
    <source>
        <dbReference type="SAM" id="Phobius"/>
    </source>
</evidence>
<feature type="non-terminal residue" evidence="2">
    <location>
        <position position="1"/>
    </location>
</feature>
<reference evidence="2" key="1">
    <citation type="journal article" date="2014" name="Front. Microbiol.">
        <title>High frequency of phylogenetically diverse reductive dehalogenase-homologous genes in deep subseafloor sedimentary metagenomes.</title>
        <authorList>
            <person name="Kawai M."/>
            <person name="Futagami T."/>
            <person name="Toyoda A."/>
            <person name="Takaki Y."/>
            <person name="Nishi S."/>
            <person name="Hori S."/>
            <person name="Arai W."/>
            <person name="Tsubouchi T."/>
            <person name="Morono Y."/>
            <person name="Uchiyama I."/>
            <person name="Ito T."/>
            <person name="Fujiyama A."/>
            <person name="Inagaki F."/>
            <person name="Takami H."/>
        </authorList>
    </citation>
    <scope>NUCLEOTIDE SEQUENCE</scope>
    <source>
        <strain evidence="2">Expedition CK06-06</strain>
    </source>
</reference>
<gene>
    <name evidence="2" type="ORF">S06H3_09259</name>
</gene>
<dbReference type="EMBL" id="BARV01004045">
    <property type="protein sequence ID" value="GAI14865.1"/>
    <property type="molecule type" value="Genomic_DNA"/>
</dbReference>
<evidence type="ECO:0000313" key="2">
    <source>
        <dbReference type="EMBL" id="GAI14865.1"/>
    </source>
</evidence>